<feature type="region of interest" description="Disordered" evidence="1">
    <location>
        <begin position="1"/>
        <end position="64"/>
    </location>
</feature>
<feature type="non-terminal residue" evidence="2">
    <location>
        <position position="112"/>
    </location>
</feature>
<protein>
    <recommendedName>
        <fullName evidence="4">Valine--tRNA ligase</fullName>
    </recommendedName>
</protein>
<keyword evidence="3" id="KW-1185">Reference proteome</keyword>
<reference evidence="2 3" key="1">
    <citation type="journal article" date="2024" name="BMC Genomics">
        <title>De novo assembly and annotation of Popillia japonica's genome with initial clues to its potential as an invasive pest.</title>
        <authorList>
            <person name="Cucini C."/>
            <person name="Boschi S."/>
            <person name="Funari R."/>
            <person name="Cardaioli E."/>
            <person name="Iannotti N."/>
            <person name="Marturano G."/>
            <person name="Paoli F."/>
            <person name="Bruttini M."/>
            <person name="Carapelli A."/>
            <person name="Frati F."/>
            <person name="Nardi F."/>
        </authorList>
    </citation>
    <scope>NUCLEOTIDE SEQUENCE [LARGE SCALE GENOMIC DNA]</scope>
    <source>
        <strain evidence="2">DMR45628</strain>
    </source>
</reference>
<evidence type="ECO:0008006" key="4">
    <source>
        <dbReference type="Google" id="ProtNLM"/>
    </source>
</evidence>
<accession>A0AAW1HEX7</accession>
<dbReference type="Proteomes" id="UP001458880">
    <property type="component" value="Unassembled WGS sequence"/>
</dbReference>
<dbReference type="EMBL" id="JASPKY010001722">
    <property type="protein sequence ID" value="KAK9674637.1"/>
    <property type="molecule type" value="Genomic_DNA"/>
</dbReference>
<name>A0AAW1HEX7_POPJA</name>
<dbReference type="AlphaFoldDB" id="A0AAW1HEX7"/>
<evidence type="ECO:0000256" key="1">
    <source>
        <dbReference type="SAM" id="MobiDB-lite"/>
    </source>
</evidence>
<sequence>MGDVDKVITENGETAPQKTAKQLEKEAKKQAKLDKLKQKLEKQSTAPAKKDISERKEKKKETKPEIIYDVPTEIGTKKCVSNTLPDTYSPKYVEAAWYSWWEKEAFFKPEYG</sequence>
<organism evidence="2 3">
    <name type="scientific">Popillia japonica</name>
    <name type="common">Japanese beetle</name>
    <dbReference type="NCBI Taxonomy" id="7064"/>
    <lineage>
        <taxon>Eukaryota</taxon>
        <taxon>Metazoa</taxon>
        <taxon>Ecdysozoa</taxon>
        <taxon>Arthropoda</taxon>
        <taxon>Hexapoda</taxon>
        <taxon>Insecta</taxon>
        <taxon>Pterygota</taxon>
        <taxon>Neoptera</taxon>
        <taxon>Endopterygota</taxon>
        <taxon>Coleoptera</taxon>
        <taxon>Polyphaga</taxon>
        <taxon>Scarabaeiformia</taxon>
        <taxon>Scarabaeidae</taxon>
        <taxon>Rutelinae</taxon>
        <taxon>Popillia</taxon>
    </lineage>
</organism>
<evidence type="ECO:0000313" key="2">
    <source>
        <dbReference type="EMBL" id="KAK9674637.1"/>
    </source>
</evidence>
<proteinExistence type="predicted"/>
<comment type="caution">
    <text evidence="2">The sequence shown here is derived from an EMBL/GenBank/DDBJ whole genome shotgun (WGS) entry which is preliminary data.</text>
</comment>
<gene>
    <name evidence="2" type="ORF">QE152_g40967</name>
</gene>
<evidence type="ECO:0000313" key="3">
    <source>
        <dbReference type="Proteomes" id="UP001458880"/>
    </source>
</evidence>
<feature type="compositionally biased region" description="Basic and acidic residues" evidence="1">
    <location>
        <begin position="21"/>
        <end position="64"/>
    </location>
</feature>